<dbReference type="AlphaFoldDB" id="A0A194VJX9"/>
<name>A0A194VJX9_CYTMA</name>
<dbReference type="EMBL" id="KN796161">
    <property type="protein sequence ID" value="KUI64451.1"/>
    <property type="molecule type" value="Genomic_DNA"/>
</dbReference>
<keyword evidence="2" id="KW-1185">Reference proteome</keyword>
<reference evidence="1" key="1">
    <citation type="submission" date="2014-12" db="EMBL/GenBank/DDBJ databases">
        <title>Genome Sequence of Valsa Canker Pathogens Uncovers a Specific Adaption of Colonization on Woody Bark.</title>
        <authorList>
            <person name="Yin Z."/>
            <person name="Liu H."/>
            <person name="Gao X."/>
            <person name="Li Z."/>
            <person name="Song N."/>
            <person name="Ke X."/>
            <person name="Dai Q."/>
            <person name="Wu Y."/>
            <person name="Sun Y."/>
            <person name="Xu J.-R."/>
            <person name="Kang Z.K."/>
            <person name="Wang L."/>
            <person name="Huang L."/>
        </authorList>
    </citation>
    <scope>NUCLEOTIDE SEQUENCE [LARGE SCALE GENOMIC DNA]</scope>
    <source>
        <strain evidence="1">03-8</strain>
    </source>
</reference>
<accession>A0A194VJX9</accession>
<dbReference type="Proteomes" id="UP000078559">
    <property type="component" value="Unassembled WGS sequence"/>
</dbReference>
<proteinExistence type="predicted"/>
<gene>
    <name evidence="1" type="ORF">VM1G_12121</name>
</gene>
<organism evidence="1 2">
    <name type="scientific">Cytospora mali</name>
    <name type="common">Apple Valsa canker fungus</name>
    <name type="synonym">Valsa mali</name>
    <dbReference type="NCBI Taxonomy" id="578113"/>
    <lineage>
        <taxon>Eukaryota</taxon>
        <taxon>Fungi</taxon>
        <taxon>Dikarya</taxon>
        <taxon>Ascomycota</taxon>
        <taxon>Pezizomycotina</taxon>
        <taxon>Sordariomycetes</taxon>
        <taxon>Sordariomycetidae</taxon>
        <taxon>Diaporthales</taxon>
        <taxon>Cytosporaceae</taxon>
        <taxon>Cytospora</taxon>
    </lineage>
</organism>
<evidence type="ECO:0000313" key="2">
    <source>
        <dbReference type="Proteomes" id="UP000078559"/>
    </source>
</evidence>
<evidence type="ECO:0000313" key="1">
    <source>
        <dbReference type="EMBL" id="KUI64451.1"/>
    </source>
</evidence>
<protein>
    <submittedName>
        <fullName evidence="1">Uncharacterized protein</fullName>
    </submittedName>
</protein>
<sequence length="75" mass="9015">MIHGILQFTPSIAFCCVLHRCESRDIRCRESLWFSKEGDACLRRIVSEAYSSVLFSFNFPWRVLRRGWLYGRRQR</sequence>